<dbReference type="EMBL" id="CP000432">
    <property type="protein sequence ID" value="ABG99869.1"/>
    <property type="molecule type" value="Genomic_DNA"/>
</dbReference>
<keyword evidence="2" id="KW-0614">Plasmid</keyword>
<dbReference type="AlphaFoldDB" id="Q0RXW7"/>
<dbReference type="PATRIC" id="fig|101510.16.peg.8153"/>
<dbReference type="InterPro" id="IPR034804">
    <property type="entry name" value="SQR/QFR_C/D"/>
</dbReference>
<dbReference type="GO" id="GO:0016020">
    <property type="term" value="C:membrane"/>
    <property type="evidence" value="ECO:0007669"/>
    <property type="project" value="InterPro"/>
</dbReference>
<feature type="transmembrane region" description="Helical" evidence="1">
    <location>
        <begin position="102"/>
        <end position="126"/>
    </location>
</feature>
<dbReference type="SUPFAM" id="SSF81343">
    <property type="entry name" value="Fumarate reductase respiratory complex transmembrane subunits"/>
    <property type="match status" value="1"/>
</dbReference>
<dbReference type="OrthoDB" id="67843at2"/>
<geneLocation type="plasmid" evidence="2 3">
    <name>pRHL1</name>
</geneLocation>
<evidence type="ECO:0000313" key="2">
    <source>
        <dbReference type="EMBL" id="ABG99869.1"/>
    </source>
</evidence>
<keyword evidence="1" id="KW-0812">Transmembrane</keyword>
<evidence type="ECO:0000313" key="3">
    <source>
        <dbReference type="Proteomes" id="UP000008710"/>
    </source>
</evidence>
<reference evidence="3" key="1">
    <citation type="journal article" date="2006" name="Proc. Natl. Acad. Sci. U.S.A.">
        <title>The complete genome of Rhodococcus sp. RHA1 provides insights into a catabolic powerhouse.</title>
        <authorList>
            <person name="McLeod M.P."/>
            <person name="Warren R.L."/>
            <person name="Hsiao W.W.L."/>
            <person name="Araki N."/>
            <person name="Myhre M."/>
            <person name="Fernandes C."/>
            <person name="Miyazawa D."/>
            <person name="Wong W."/>
            <person name="Lillquist A.L."/>
            <person name="Wang D."/>
            <person name="Dosanjh M."/>
            <person name="Hara H."/>
            <person name="Petrescu A."/>
            <person name="Morin R.D."/>
            <person name="Yang G."/>
            <person name="Stott J.M."/>
            <person name="Schein J.E."/>
            <person name="Shin H."/>
            <person name="Smailus D."/>
            <person name="Siddiqui A.S."/>
            <person name="Marra M.A."/>
            <person name="Jones S.J.M."/>
            <person name="Holt R."/>
            <person name="Brinkman F.S.L."/>
            <person name="Miyauchi K."/>
            <person name="Fukuda M."/>
            <person name="Davies J.E."/>
            <person name="Mohn W.W."/>
            <person name="Eltis L.D."/>
        </authorList>
    </citation>
    <scope>NUCLEOTIDE SEQUENCE [LARGE SCALE GENOMIC DNA]</scope>
    <source>
        <strain evidence="3">RHA1</strain>
    </source>
</reference>
<proteinExistence type="predicted"/>
<dbReference type="HOGENOM" id="CLU_1947144_0_0_11"/>
<feature type="transmembrane region" description="Helical" evidence="1">
    <location>
        <begin position="66"/>
        <end position="90"/>
    </location>
</feature>
<dbReference type="RefSeq" id="WP_011599550.1">
    <property type="nucleotide sequence ID" value="NC_008269.1"/>
</dbReference>
<gene>
    <name evidence="2" type="ordered locus">RHA1_ro08825</name>
</gene>
<dbReference type="Gene3D" id="1.20.1300.10">
    <property type="entry name" value="Fumarate reductase/succinate dehydrogenase, transmembrane subunit"/>
    <property type="match status" value="1"/>
</dbReference>
<evidence type="ECO:0000256" key="1">
    <source>
        <dbReference type="SAM" id="Phobius"/>
    </source>
</evidence>
<dbReference type="KEGG" id="rha:RHA1_ro08825"/>
<keyword evidence="1" id="KW-1133">Transmembrane helix</keyword>
<feature type="transmembrane region" description="Helical" evidence="1">
    <location>
        <begin position="21"/>
        <end position="46"/>
    </location>
</feature>
<name>Q0RXW7_RHOJR</name>
<accession>Q0RXW7</accession>
<sequence length="129" mass="13923">MTKRTATIDIPRISRGTRRGQYLAIRVTGVLLAVLALGHYGLTHIVNDVAETDSAFIAERWSSALWIAWDGLLLGTALLHAFAGMVTVIRDHRSGASARRRWIAGTAGLTVILLIIGVTVLTYSVIGKS</sequence>
<organism evidence="2 3">
    <name type="scientific">Rhodococcus jostii (strain RHA1)</name>
    <dbReference type="NCBI Taxonomy" id="101510"/>
    <lineage>
        <taxon>Bacteria</taxon>
        <taxon>Bacillati</taxon>
        <taxon>Actinomycetota</taxon>
        <taxon>Actinomycetes</taxon>
        <taxon>Mycobacteriales</taxon>
        <taxon>Nocardiaceae</taxon>
        <taxon>Rhodococcus</taxon>
    </lineage>
</organism>
<protein>
    <submittedName>
        <fullName evidence="2">Probable succinate dehydrogenase hydrophobic membrane anchor protein</fullName>
    </submittedName>
</protein>
<dbReference type="Proteomes" id="UP000008710">
    <property type="component" value="Plasmid pRHL1"/>
</dbReference>
<keyword evidence="1" id="KW-0472">Membrane</keyword>